<dbReference type="KEGG" id="csem:103397359"/>
<dbReference type="OrthoDB" id="73919at2759"/>
<dbReference type="STRING" id="244447.ENSCSEP00000013270"/>
<reference evidence="4 5" key="1">
    <citation type="journal article" date="2014" name="Nat. Genet.">
        <title>Whole-genome sequence of a flatfish provides insights into ZW sex chromosome evolution and adaptation to a benthic lifestyle.</title>
        <authorList>
            <person name="Chen S."/>
            <person name="Zhang G."/>
            <person name="Shao C."/>
            <person name="Huang Q."/>
            <person name="Liu G."/>
            <person name="Zhang P."/>
            <person name="Song W."/>
            <person name="An N."/>
            <person name="Chalopin D."/>
            <person name="Volff J.N."/>
            <person name="Hong Y."/>
            <person name="Li Q."/>
            <person name="Sha Z."/>
            <person name="Zhou H."/>
            <person name="Xie M."/>
            <person name="Yu Q."/>
            <person name="Liu Y."/>
            <person name="Xiang H."/>
            <person name="Wang N."/>
            <person name="Wu K."/>
            <person name="Yang C."/>
            <person name="Zhou Q."/>
            <person name="Liao X."/>
            <person name="Yang L."/>
            <person name="Hu Q."/>
            <person name="Zhang J."/>
            <person name="Meng L."/>
            <person name="Jin L."/>
            <person name="Tian Y."/>
            <person name="Lian J."/>
            <person name="Yang J."/>
            <person name="Miao G."/>
            <person name="Liu S."/>
            <person name="Liang Z."/>
            <person name="Yan F."/>
            <person name="Li Y."/>
            <person name="Sun B."/>
            <person name="Zhang H."/>
            <person name="Zhang J."/>
            <person name="Zhu Y."/>
            <person name="Du M."/>
            <person name="Zhao Y."/>
            <person name="Schartl M."/>
            <person name="Tang Q."/>
            <person name="Wang J."/>
        </authorList>
    </citation>
    <scope>NUCLEOTIDE SEQUENCE</scope>
</reference>
<accession>A0A3P8VLE4</accession>
<reference evidence="4" key="3">
    <citation type="submission" date="2025-09" db="UniProtKB">
        <authorList>
            <consortium name="Ensembl"/>
        </authorList>
    </citation>
    <scope>IDENTIFICATION</scope>
</reference>
<dbReference type="RefSeq" id="XP_008333809.1">
    <property type="nucleotide sequence ID" value="XM_008335587.3"/>
</dbReference>
<evidence type="ECO:0000256" key="1">
    <source>
        <dbReference type="ARBA" id="ARBA00022729"/>
    </source>
</evidence>
<dbReference type="Gene3D" id="2.60.40.150">
    <property type="entry name" value="C2 domain"/>
    <property type="match status" value="1"/>
</dbReference>
<dbReference type="GeneTree" id="ENSGT00390000012710"/>
<dbReference type="InterPro" id="IPR000008">
    <property type="entry name" value="C2_dom"/>
</dbReference>
<dbReference type="GO" id="GO:0001913">
    <property type="term" value="P:T cell mediated cytotoxicity"/>
    <property type="evidence" value="ECO:0007669"/>
    <property type="project" value="TreeGrafter"/>
</dbReference>
<dbReference type="GO" id="GO:0016020">
    <property type="term" value="C:membrane"/>
    <property type="evidence" value="ECO:0007669"/>
    <property type="project" value="TreeGrafter"/>
</dbReference>
<protein>
    <submittedName>
        <fullName evidence="4">Perforin-1-like</fullName>
    </submittedName>
</protein>
<keyword evidence="5" id="KW-1185">Reference proteome</keyword>
<feature type="signal peptide" evidence="2">
    <location>
        <begin position="1"/>
        <end position="21"/>
    </location>
</feature>
<dbReference type="InParanoid" id="A0A3P8VLE4"/>
<sequence length="131" mass="14989">MTSRVCPLLLLLVCSLAVAKAQLKVFNLRATDLPADIFGVTDGYVKVSCMAAVLGQTEVRKNSANPWWEEEFFYYEAQENDILRLELHDEDFIFDDLLGVCQINIKPGTHEHDCYLDKGVLYYSYTFTPQQ</sequence>
<evidence type="ECO:0000256" key="2">
    <source>
        <dbReference type="SAM" id="SignalP"/>
    </source>
</evidence>
<organism evidence="4 5">
    <name type="scientific">Cynoglossus semilaevis</name>
    <name type="common">Tongue sole</name>
    <dbReference type="NCBI Taxonomy" id="244447"/>
    <lineage>
        <taxon>Eukaryota</taxon>
        <taxon>Metazoa</taxon>
        <taxon>Chordata</taxon>
        <taxon>Craniata</taxon>
        <taxon>Vertebrata</taxon>
        <taxon>Euteleostomi</taxon>
        <taxon>Actinopterygii</taxon>
        <taxon>Neopterygii</taxon>
        <taxon>Teleostei</taxon>
        <taxon>Neoteleostei</taxon>
        <taxon>Acanthomorphata</taxon>
        <taxon>Carangaria</taxon>
        <taxon>Pleuronectiformes</taxon>
        <taxon>Pleuronectoidei</taxon>
        <taxon>Cynoglossidae</taxon>
        <taxon>Cynoglossinae</taxon>
        <taxon>Cynoglossus</taxon>
    </lineage>
</organism>
<evidence type="ECO:0000313" key="4">
    <source>
        <dbReference type="Ensembl" id="ENSCSEP00000013270.1"/>
    </source>
</evidence>
<evidence type="ECO:0000259" key="3">
    <source>
        <dbReference type="PROSITE" id="PS50004"/>
    </source>
</evidence>
<dbReference type="OMA" id="YNDANPW"/>
<dbReference type="InterPro" id="IPR035892">
    <property type="entry name" value="C2_domain_sf"/>
</dbReference>
<dbReference type="SUPFAM" id="SSF49562">
    <property type="entry name" value="C2 domain (Calcium/lipid-binding domain, CaLB)"/>
    <property type="match status" value="1"/>
</dbReference>
<dbReference type="Pfam" id="PF00168">
    <property type="entry name" value="C2"/>
    <property type="match status" value="1"/>
</dbReference>
<dbReference type="FunCoup" id="A0A3P8VLE4">
    <property type="interactions" value="2"/>
</dbReference>
<dbReference type="GO" id="GO:0051607">
    <property type="term" value="P:defense response to virus"/>
    <property type="evidence" value="ECO:0007669"/>
    <property type="project" value="TreeGrafter"/>
</dbReference>
<dbReference type="PANTHER" id="PTHR46096:SF3">
    <property type="entry name" value="PERFORIN-1"/>
    <property type="match status" value="1"/>
</dbReference>
<dbReference type="GO" id="GO:0001771">
    <property type="term" value="P:immunological synapse formation"/>
    <property type="evidence" value="ECO:0007669"/>
    <property type="project" value="TreeGrafter"/>
</dbReference>
<dbReference type="AlphaFoldDB" id="A0A3P8VLE4"/>
<dbReference type="GeneID" id="103397359"/>
<evidence type="ECO:0000313" key="5">
    <source>
        <dbReference type="Proteomes" id="UP000265120"/>
    </source>
</evidence>
<dbReference type="PROSITE" id="PS50004">
    <property type="entry name" value="C2"/>
    <property type="match status" value="1"/>
</dbReference>
<dbReference type="GO" id="GO:0022829">
    <property type="term" value="F:wide pore channel activity"/>
    <property type="evidence" value="ECO:0007669"/>
    <property type="project" value="TreeGrafter"/>
</dbReference>
<dbReference type="PANTHER" id="PTHR46096">
    <property type="entry name" value="PERFORIN-1"/>
    <property type="match status" value="1"/>
</dbReference>
<feature type="chain" id="PRO_5018062791" evidence="2">
    <location>
        <begin position="22"/>
        <end position="131"/>
    </location>
</feature>
<name>A0A3P8VLE4_CYNSE</name>
<feature type="domain" description="C2" evidence="3">
    <location>
        <begin position="3"/>
        <end position="118"/>
    </location>
</feature>
<dbReference type="RefSeq" id="XP_008333808.1">
    <property type="nucleotide sequence ID" value="XM_008335586.3"/>
</dbReference>
<reference evidence="4" key="2">
    <citation type="submission" date="2025-08" db="UniProtKB">
        <authorList>
            <consortium name="Ensembl"/>
        </authorList>
    </citation>
    <scope>IDENTIFICATION</scope>
</reference>
<dbReference type="Ensembl" id="ENSCSET00000013429.1">
    <property type="protein sequence ID" value="ENSCSEP00000013270.1"/>
    <property type="gene ID" value="ENSCSEG00000008569.1"/>
</dbReference>
<keyword evidence="1 2" id="KW-0732">Signal</keyword>
<dbReference type="SMART" id="SM00239">
    <property type="entry name" value="C2"/>
    <property type="match status" value="1"/>
</dbReference>
<proteinExistence type="predicted"/>
<dbReference type="InterPro" id="IPR052784">
    <property type="entry name" value="Perforin-1_pore-forming"/>
</dbReference>
<dbReference type="Proteomes" id="UP000265120">
    <property type="component" value="Chromosome Z"/>
</dbReference>